<organism evidence="3">
    <name type="scientific">marine metagenome</name>
    <dbReference type="NCBI Taxonomy" id="408172"/>
    <lineage>
        <taxon>unclassified sequences</taxon>
        <taxon>metagenomes</taxon>
        <taxon>ecological metagenomes</taxon>
    </lineage>
</organism>
<feature type="region of interest" description="Disordered" evidence="1">
    <location>
        <begin position="106"/>
        <end position="127"/>
    </location>
</feature>
<proteinExistence type="predicted"/>
<evidence type="ECO:0000313" key="3">
    <source>
        <dbReference type="EMBL" id="SVC04865.1"/>
    </source>
</evidence>
<gene>
    <name evidence="3" type="ORF">METZ01_LOCUS257719</name>
</gene>
<evidence type="ECO:0000259" key="2">
    <source>
        <dbReference type="Pfam" id="PF13453"/>
    </source>
</evidence>
<sequence>MLCPKCSENLSPCSKTGAHHCPSCKGYWVEPKLFATHLKAKSKIALKALYDIRAQEAKQQLHLKCPKDKSPLYAFFYGEVELDYCGRCRGLWFDDSELDKFKAIKKQQQSSLSNPSSKKTNSRESTGGEALEGIFAFLEFLG</sequence>
<accession>A0A382IZU4</accession>
<feature type="domain" description="Transcription factor zinc-finger" evidence="2">
    <location>
        <begin position="64"/>
        <end position="102"/>
    </location>
</feature>
<evidence type="ECO:0000256" key="1">
    <source>
        <dbReference type="SAM" id="MobiDB-lite"/>
    </source>
</evidence>
<dbReference type="InterPro" id="IPR027392">
    <property type="entry name" value="TF_Znf"/>
</dbReference>
<dbReference type="AlphaFoldDB" id="A0A382IZU4"/>
<protein>
    <recommendedName>
        <fullName evidence="2">Transcription factor zinc-finger domain-containing protein</fullName>
    </recommendedName>
</protein>
<dbReference type="Pfam" id="PF13453">
    <property type="entry name" value="Zn_ribbon_TFIIB"/>
    <property type="match status" value="1"/>
</dbReference>
<dbReference type="EMBL" id="UINC01070593">
    <property type="protein sequence ID" value="SVC04865.1"/>
    <property type="molecule type" value="Genomic_DNA"/>
</dbReference>
<reference evidence="3" key="1">
    <citation type="submission" date="2018-05" db="EMBL/GenBank/DDBJ databases">
        <authorList>
            <person name="Lanie J.A."/>
            <person name="Ng W.-L."/>
            <person name="Kazmierczak K.M."/>
            <person name="Andrzejewski T.M."/>
            <person name="Davidsen T.M."/>
            <person name="Wayne K.J."/>
            <person name="Tettelin H."/>
            <person name="Glass J.I."/>
            <person name="Rusch D."/>
            <person name="Podicherti R."/>
            <person name="Tsui H.-C.T."/>
            <person name="Winkler M.E."/>
        </authorList>
    </citation>
    <scope>NUCLEOTIDE SEQUENCE</scope>
</reference>
<name>A0A382IZU4_9ZZZZ</name>
<feature type="compositionally biased region" description="Polar residues" evidence="1">
    <location>
        <begin position="106"/>
        <end position="125"/>
    </location>
</feature>